<evidence type="ECO:0000259" key="2">
    <source>
        <dbReference type="Pfam" id="PF12975"/>
    </source>
</evidence>
<sequence>MIRSIFFVVVSLFFNSAFAAPVVPDGIESVVFAHSYIEKVGGEVIAEETAVNDIISIGESAKVLQERTWIIPNRLGTGFEIGVAFYSIPVQIQYFDLLITYPETTLPSGEKKSRLERKIDISGHQGEYVWGFGYYFDFPYETTPGDWHIEVRAKGSLIHRSKFTVVAQN</sequence>
<protein>
    <recommendedName>
        <fullName evidence="2">DUF3859 domain-containing protein</fullName>
    </recommendedName>
</protein>
<evidence type="ECO:0000256" key="1">
    <source>
        <dbReference type="SAM" id="SignalP"/>
    </source>
</evidence>
<feature type="domain" description="DUF3859" evidence="2">
    <location>
        <begin position="63"/>
        <end position="165"/>
    </location>
</feature>
<evidence type="ECO:0000313" key="4">
    <source>
        <dbReference type="Proteomes" id="UP000076661"/>
    </source>
</evidence>
<organism evidence="3 4">
    <name type="scientific">Pseudoalteromonas luteoviolacea S4060-1</name>
    <dbReference type="NCBI Taxonomy" id="1365257"/>
    <lineage>
        <taxon>Bacteria</taxon>
        <taxon>Pseudomonadati</taxon>
        <taxon>Pseudomonadota</taxon>
        <taxon>Gammaproteobacteria</taxon>
        <taxon>Alteromonadales</taxon>
        <taxon>Pseudoalteromonadaceae</taxon>
        <taxon>Pseudoalteromonas</taxon>
    </lineage>
</organism>
<dbReference type="Pfam" id="PF12975">
    <property type="entry name" value="DUF3859"/>
    <property type="match status" value="1"/>
</dbReference>
<evidence type="ECO:0000313" key="3">
    <source>
        <dbReference type="EMBL" id="KZN67770.1"/>
    </source>
</evidence>
<dbReference type="Gene3D" id="2.60.40.2390">
    <property type="match status" value="1"/>
</dbReference>
<feature type="signal peptide" evidence="1">
    <location>
        <begin position="1"/>
        <end position="19"/>
    </location>
</feature>
<gene>
    <name evidence="3" type="ORF">N478_16240</name>
</gene>
<dbReference type="EMBL" id="AUXX01000011">
    <property type="protein sequence ID" value="KZN67770.1"/>
    <property type="molecule type" value="Genomic_DNA"/>
</dbReference>
<dbReference type="Proteomes" id="UP000076661">
    <property type="component" value="Unassembled WGS sequence"/>
</dbReference>
<reference evidence="3 4" key="1">
    <citation type="submission" date="2013-07" db="EMBL/GenBank/DDBJ databases">
        <title>Comparative Genomic and Metabolomic Analysis of Twelve Strains of Pseudoalteromonas luteoviolacea.</title>
        <authorList>
            <person name="Vynne N.G."/>
            <person name="Mansson M."/>
            <person name="Gram L."/>
        </authorList>
    </citation>
    <scope>NUCLEOTIDE SEQUENCE [LARGE SCALE GENOMIC DNA]</scope>
    <source>
        <strain evidence="3 4">S4060-1</strain>
    </source>
</reference>
<proteinExistence type="predicted"/>
<dbReference type="InterPro" id="IPR024331">
    <property type="entry name" value="DUF3859"/>
</dbReference>
<dbReference type="PATRIC" id="fig|1365257.3.peg.1663"/>
<comment type="caution">
    <text evidence="3">The sequence shown here is derived from an EMBL/GenBank/DDBJ whole genome shotgun (WGS) entry which is preliminary data.</text>
</comment>
<feature type="chain" id="PRO_5007890610" description="DUF3859 domain-containing protein" evidence="1">
    <location>
        <begin position="20"/>
        <end position="169"/>
    </location>
</feature>
<dbReference type="AlphaFoldDB" id="A0A167N952"/>
<name>A0A167N952_9GAMM</name>
<keyword evidence="1" id="KW-0732">Signal</keyword>
<accession>A0A167N952</accession>